<accession>A0AAD6FIR4</accession>
<dbReference type="InterPro" id="IPR000299">
    <property type="entry name" value="FERM_domain"/>
</dbReference>
<feature type="compositionally biased region" description="Basic residues" evidence="2">
    <location>
        <begin position="476"/>
        <end position="489"/>
    </location>
</feature>
<protein>
    <recommendedName>
        <fullName evidence="3">FERM domain-containing protein</fullName>
    </recommendedName>
</protein>
<dbReference type="InterPro" id="IPR019747">
    <property type="entry name" value="FERM_CS"/>
</dbReference>
<dbReference type="CDD" id="cd14473">
    <property type="entry name" value="FERM_B-lobe"/>
    <property type="match status" value="1"/>
</dbReference>
<organism evidence="4 5">
    <name type="scientific">Pogonophryne albipinna</name>
    <dbReference type="NCBI Taxonomy" id="1090488"/>
    <lineage>
        <taxon>Eukaryota</taxon>
        <taxon>Metazoa</taxon>
        <taxon>Chordata</taxon>
        <taxon>Craniata</taxon>
        <taxon>Vertebrata</taxon>
        <taxon>Euteleostomi</taxon>
        <taxon>Actinopterygii</taxon>
        <taxon>Neopterygii</taxon>
        <taxon>Teleostei</taxon>
        <taxon>Neoteleostei</taxon>
        <taxon>Acanthomorphata</taxon>
        <taxon>Eupercaria</taxon>
        <taxon>Perciformes</taxon>
        <taxon>Notothenioidei</taxon>
        <taxon>Pogonophryne</taxon>
    </lineage>
</organism>
<dbReference type="InterPro" id="IPR035963">
    <property type="entry name" value="FERM_2"/>
</dbReference>
<dbReference type="PANTHER" id="PTHR23280:SF20">
    <property type="entry name" value="BAND 4.1-LIKE PROTEIN 3"/>
    <property type="match status" value="1"/>
</dbReference>
<dbReference type="Pfam" id="PF09379">
    <property type="entry name" value="FERM_N"/>
    <property type="match status" value="1"/>
</dbReference>
<feature type="compositionally biased region" description="Low complexity" evidence="2">
    <location>
        <begin position="24"/>
        <end position="33"/>
    </location>
</feature>
<dbReference type="CDD" id="cd13184">
    <property type="entry name" value="FERM_C_4_1_family"/>
    <property type="match status" value="1"/>
</dbReference>
<dbReference type="Pfam" id="PF08736">
    <property type="entry name" value="FA"/>
    <property type="match status" value="1"/>
</dbReference>
<dbReference type="GO" id="GO:0003779">
    <property type="term" value="F:actin binding"/>
    <property type="evidence" value="ECO:0007669"/>
    <property type="project" value="InterPro"/>
</dbReference>
<dbReference type="SMART" id="SM01196">
    <property type="entry name" value="FERM_C"/>
    <property type="match status" value="1"/>
</dbReference>
<dbReference type="SUPFAM" id="SSF47031">
    <property type="entry name" value="Second domain of FERM"/>
    <property type="match status" value="1"/>
</dbReference>
<feature type="region of interest" description="Disordered" evidence="2">
    <location>
        <begin position="1"/>
        <end position="73"/>
    </location>
</feature>
<dbReference type="InterPro" id="IPR019749">
    <property type="entry name" value="Band_41_domain"/>
</dbReference>
<feature type="compositionally biased region" description="Low complexity" evidence="2">
    <location>
        <begin position="61"/>
        <end position="72"/>
    </location>
</feature>
<evidence type="ECO:0000313" key="4">
    <source>
        <dbReference type="EMBL" id="KAJ4936443.1"/>
    </source>
</evidence>
<feature type="region of interest" description="Disordered" evidence="2">
    <location>
        <begin position="420"/>
        <end position="504"/>
    </location>
</feature>
<keyword evidence="1" id="KW-0597">Phosphoprotein</keyword>
<dbReference type="FunFam" id="2.30.29.30:FF:000001">
    <property type="entry name" value="Erythrocyte membrane protein band 4.1"/>
    <property type="match status" value="1"/>
</dbReference>
<feature type="region of interest" description="Disordered" evidence="2">
    <location>
        <begin position="626"/>
        <end position="681"/>
    </location>
</feature>
<dbReference type="GO" id="GO:0005198">
    <property type="term" value="F:structural molecule activity"/>
    <property type="evidence" value="ECO:0007669"/>
    <property type="project" value="InterPro"/>
</dbReference>
<dbReference type="PROSITE" id="PS00661">
    <property type="entry name" value="FERM_2"/>
    <property type="match status" value="1"/>
</dbReference>
<dbReference type="Proteomes" id="UP001219934">
    <property type="component" value="Unassembled WGS sequence"/>
</dbReference>
<dbReference type="InterPro" id="IPR014847">
    <property type="entry name" value="FA"/>
</dbReference>
<dbReference type="InterPro" id="IPR018979">
    <property type="entry name" value="FERM_N"/>
</dbReference>
<comment type="caution">
    <text evidence="4">The sequence shown here is derived from an EMBL/GenBank/DDBJ whole genome shotgun (WGS) entry which is preliminary data.</text>
</comment>
<evidence type="ECO:0000256" key="2">
    <source>
        <dbReference type="SAM" id="MobiDB-lite"/>
    </source>
</evidence>
<dbReference type="FunFam" id="1.20.80.10:FF:000001">
    <property type="entry name" value="Erythrocyte membrane protein band 4.1"/>
    <property type="match status" value="1"/>
</dbReference>
<dbReference type="Pfam" id="PF09380">
    <property type="entry name" value="FERM_C"/>
    <property type="match status" value="1"/>
</dbReference>
<dbReference type="PANTHER" id="PTHR23280">
    <property type="entry name" value="4.1 G PROTEIN"/>
    <property type="match status" value="1"/>
</dbReference>
<dbReference type="Gene3D" id="3.10.20.90">
    <property type="entry name" value="Phosphatidylinositol 3-kinase Catalytic Subunit, Chain A, domain 1"/>
    <property type="match status" value="1"/>
</dbReference>
<dbReference type="Pfam" id="PF05902">
    <property type="entry name" value="4_1_CTD"/>
    <property type="match status" value="1"/>
</dbReference>
<dbReference type="Pfam" id="PF00373">
    <property type="entry name" value="FERM_M"/>
    <property type="match status" value="1"/>
</dbReference>
<dbReference type="InterPro" id="IPR008379">
    <property type="entry name" value="Band_4.1_C"/>
</dbReference>
<feature type="region of interest" description="Disordered" evidence="2">
    <location>
        <begin position="588"/>
        <end position="612"/>
    </location>
</feature>
<dbReference type="Pfam" id="PF04382">
    <property type="entry name" value="SAB"/>
    <property type="match status" value="1"/>
</dbReference>
<proteinExistence type="predicted"/>
<dbReference type="GO" id="GO:0030866">
    <property type="term" value="P:cortical actin cytoskeleton organization"/>
    <property type="evidence" value="ECO:0007669"/>
    <property type="project" value="InterPro"/>
</dbReference>
<dbReference type="Gene3D" id="1.20.80.10">
    <property type="match status" value="1"/>
</dbReference>
<dbReference type="InterPro" id="IPR029071">
    <property type="entry name" value="Ubiquitin-like_domsf"/>
</dbReference>
<name>A0AAD6FIR4_9TELE</name>
<reference evidence="4" key="1">
    <citation type="submission" date="2022-11" db="EMBL/GenBank/DDBJ databases">
        <title>Chromosome-level genome of Pogonophryne albipinna.</title>
        <authorList>
            <person name="Jo E."/>
        </authorList>
    </citation>
    <scope>NUCLEOTIDE SEQUENCE</scope>
    <source>
        <strain evidence="4">SGF0006</strain>
        <tissue evidence="4">Muscle</tissue>
    </source>
</reference>
<feature type="compositionally biased region" description="Basic and acidic residues" evidence="2">
    <location>
        <begin position="9"/>
        <end position="22"/>
    </location>
</feature>
<dbReference type="SUPFAM" id="SSF50729">
    <property type="entry name" value="PH domain-like"/>
    <property type="match status" value="1"/>
</dbReference>
<dbReference type="SMART" id="SM00295">
    <property type="entry name" value="B41"/>
    <property type="match status" value="1"/>
</dbReference>
<dbReference type="GO" id="GO:0005856">
    <property type="term" value="C:cytoskeleton"/>
    <property type="evidence" value="ECO:0007669"/>
    <property type="project" value="InterPro"/>
</dbReference>
<dbReference type="InterPro" id="IPR018980">
    <property type="entry name" value="FERM_PH-like_C"/>
</dbReference>
<dbReference type="GO" id="GO:0031032">
    <property type="term" value="P:actomyosin structure organization"/>
    <property type="evidence" value="ECO:0007669"/>
    <property type="project" value="TreeGrafter"/>
</dbReference>
<feature type="domain" description="FERM" evidence="3">
    <location>
        <begin position="1"/>
        <end position="330"/>
    </location>
</feature>
<dbReference type="SMART" id="SM01195">
    <property type="entry name" value="FA"/>
    <property type="match status" value="1"/>
</dbReference>
<evidence type="ECO:0000259" key="3">
    <source>
        <dbReference type="PROSITE" id="PS50057"/>
    </source>
</evidence>
<evidence type="ECO:0000256" key="1">
    <source>
        <dbReference type="ARBA" id="ARBA00022553"/>
    </source>
</evidence>
<dbReference type="AlphaFoldDB" id="A0AAD6FIR4"/>
<feature type="compositionally biased region" description="Low complexity" evidence="2">
    <location>
        <begin position="457"/>
        <end position="471"/>
    </location>
</feature>
<feature type="compositionally biased region" description="Acidic residues" evidence="2">
    <location>
        <begin position="662"/>
        <end position="672"/>
    </location>
</feature>
<feature type="compositionally biased region" description="Basic and acidic residues" evidence="2">
    <location>
        <begin position="732"/>
        <end position="748"/>
    </location>
</feature>
<sequence>MTTESGADSEAKQPQENKEKGKAKAAAEPVEPENQSELPAAAGHSTPARKEQETQEDDQVSHQSSTSRLSRSPLKGVKKVKIMQCKVTMLDGSDFSVNVELNLLRFRGCSASKRAKGHVLFDKVCDHLNLMERDYFGVTYRDVENQKLRDDVVSGRLPCSFATHTVLGSYTVQSELGDYDPEELGSDYISELRFAPNQTKELEEKVMELHKTYKAMTPAEAEIHFLENAKKLSMYGVDLHHAKDSEGVEIMLGVCSSGLLIYRDRLRINRFAWPKILKISYKRNNFYIKIRPGEFEQFESTIGFKLPNHRAAKRLWKVCVEHHTFFRLVSPEAPPKKFMSLGSKFRYSGRTQAQTRRASSQIQRLAPLFERSASKRYNMSRSLDGAPITESHETLMKDSAADGVSKVIAKGDIIAAVTEKKAEEEKAEQEDVQMAAETPEPSTPLRHDTKCSPHVYSSDPLRSELSLPSSPVTSTKVRRRRREGARKRASSVSPAKSSDSCRRRQALDDRKTALLDEQVLLLSARKQRLEQGKRRGGMLFSFSLHLPDLSSYLDEDGYISFPDLSEMRFLPMCTDSEQTDFAFDGDMTATESDADEDSEMPTQDASPPEEMVKHQTNISELKRSFLETGDTSSGLTEWEKRLSSSPARSPRGDEPPMIVPLEPEDTQDELPAGEETKGEVEPKLAEAARYLVKYVVDSMATDLATSSGHRGLSLSTTMDDDVFMDGTLREVDEKTPDSQEELSERAELKVSPGAVRQEVSQAISDKKGMLIILKDAEDTEGKEMSPVDEEEEPIIPEEDEAEENEMLSASKEKETIKEDTSVGIDAEDKMQRLRIEIKTEDMTQIKGIDSPKKAMASWISEEVKTEASEVISVTNGVKEMANGINQEAEIFIFKAGQTEQSKSFKEIQTKRSEFFEEVQTKKSEFFEEVQAKKSEFFEEVETEQTDFFKEAQTKKSEFFEEVQAKKSEFFEEVETEQTEFFEEAQTEQSEFFEEVQAKKSEFFEEVETEQTEFFEEAQTEQSEFFEEAQAEQIDFFEEAQTKQSKSGLITISESSPTSLAVSTLGWVSSSEKTSAEPQEEAVVATETEAAPAKSTGPTSLDVVEVGTKEVPVVHTETKTITYESAEGETNGDVDPGVLLSAQTITSETTSTTTTTHITKMVKGGISETRIEKRIVITGDSDIDHDEALAQAIKEAKEQHPDMSVTKVVVHKETEITPEEGED</sequence>
<gene>
    <name evidence="4" type="ORF">JOQ06_001037</name>
</gene>
<feature type="region of interest" description="Disordered" evidence="2">
    <location>
        <begin position="732"/>
        <end position="754"/>
    </location>
</feature>
<keyword evidence="5" id="KW-1185">Reference proteome</keyword>
<dbReference type="EMBL" id="JAPTMU010000010">
    <property type="protein sequence ID" value="KAJ4936443.1"/>
    <property type="molecule type" value="Genomic_DNA"/>
</dbReference>
<dbReference type="InterPro" id="IPR019748">
    <property type="entry name" value="FERM_central"/>
</dbReference>
<evidence type="ECO:0000313" key="5">
    <source>
        <dbReference type="Proteomes" id="UP001219934"/>
    </source>
</evidence>
<dbReference type="SUPFAM" id="SSF54236">
    <property type="entry name" value="Ubiquitin-like"/>
    <property type="match status" value="1"/>
</dbReference>
<dbReference type="InterPro" id="IPR011993">
    <property type="entry name" value="PH-like_dom_sf"/>
</dbReference>
<dbReference type="GO" id="GO:0005886">
    <property type="term" value="C:plasma membrane"/>
    <property type="evidence" value="ECO:0007669"/>
    <property type="project" value="TreeGrafter"/>
</dbReference>
<dbReference type="InterPro" id="IPR014352">
    <property type="entry name" value="FERM/acyl-CoA-bd_prot_sf"/>
</dbReference>
<dbReference type="Gene3D" id="2.30.29.30">
    <property type="entry name" value="Pleckstrin-homology domain (PH domain)/Phosphotyrosine-binding domain (PTB)"/>
    <property type="match status" value="1"/>
</dbReference>
<dbReference type="PROSITE" id="PS50057">
    <property type="entry name" value="FERM_3"/>
    <property type="match status" value="1"/>
</dbReference>
<dbReference type="InterPro" id="IPR007477">
    <property type="entry name" value="SAB_dom"/>
</dbReference>